<reference evidence="1 2" key="1">
    <citation type="submission" date="2021-06" db="EMBL/GenBank/DDBJ databases">
        <title>Actinoplanes lichenicola sp. nov., and Actinoplanes ovalisporus sp. nov., isolated from lichen in Thailand.</title>
        <authorList>
            <person name="Saeng-In P."/>
            <person name="Kanchanasin P."/>
            <person name="Yuki M."/>
            <person name="Kudo T."/>
            <person name="Ohkuma M."/>
            <person name="Phongsopitanun W."/>
            <person name="Tanasupawat S."/>
        </authorList>
    </citation>
    <scope>NUCLEOTIDE SEQUENCE [LARGE SCALE GENOMIC DNA]</scope>
    <source>
        <strain evidence="1 2">NBRC 110975</strain>
    </source>
</reference>
<gene>
    <name evidence="1" type="ORF">KOI35_41115</name>
</gene>
<evidence type="ECO:0000313" key="2">
    <source>
        <dbReference type="Proteomes" id="UP001519654"/>
    </source>
</evidence>
<dbReference type="EMBL" id="JAHKKG010000016">
    <property type="protein sequence ID" value="MBU2669930.1"/>
    <property type="molecule type" value="Genomic_DNA"/>
</dbReference>
<proteinExistence type="predicted"/>
<sequence length="278" mass="30962">MSFQHVCEPCRIALDLPATRSHLNRMKRRTAGFGGRTAASRAIVRRDQTGKALLVGERLKELTIVTPTACVCQCQQNGHDPAMCTGDDDFEIGGRPGSGAVDATAAKFGMEPIPEMVASMHEQVAALLQALIALLEGTTDDERAEIERELETSHEGYEDMLRRLRDLLTERMPAQMSLAPYKDLKPNLKKLAKFRNSKVAHSWPLAGNWFERAKRVGGKWETFTVTPEEVAEHMDLAFNLISQLTFVPNYVFSSTDKDPSALKRFVRAIENGDDDQSD</sequence>
<accession>A0ABS5Z640</accession>
<protein>
    <submittedName>
        <fullName evidence="1">Uncharacterized protein</fullName>
    </submittedName>
</protein>
<comment type="caution">
    <text evidence="1">The sequence shown here is derived from an EMBL/GenBank/DDBJ whole genome shotgun (WGS) entry which is preliminary data.</text>
</comment>
<evidence type="ECO:0000313" key="1">
    <source>
        <dbReference type="EMBL" id="MBU2669930.1"/>
    </source>
</evidence>
<dbReference type="Proteomes" id="UP001519654">
    <property type="component" value="Unassembled WGS sequence"/>
</dbReference>
<keyword evidence="2" id="KW-1185">Reference proteome</keyword>
<name>A0ABS5Z640_9ACTN</name>
<dbReference type="RefSeq" id="WP_215795149.1">
    <property type="nucleotide sequence ID" value="NZ_JAHKKG010000016.1"/>
</dbReference>
<organism evidence="1 2">
    <name type="scientific">Paractinoplanes bogorensis</name>
    <dbReference type="NCBI Taxonomy" id="1610840"/>
    <lineage>
        <taxon>Bacteria</taxon>
        <taxon>Bacillati</taxon>
        <taxon>Actinomycetota</taxon>
        <taxon>Actinomycetes</taxon>
        <taxon>Micromonosporales</taxon>
        <taxon>Micromonosporaceae</taxon>
        <taxon>Paractinoplanes</taxon>
    </lineage>
</organism>